<keyword evidence="1" id="KW-0472">Membrane</keyword>
<evidence type="ECO:0000256" key="1">
    <source>
        <dbReference type="SAM" id="Phobius"/>
    </source>
</evidence>
<name>A0ABR1T3Q9_9PEZI</name>
<protein>
    <submittedName>
        <fullName evidence="2">Uncharacterized protein</fullName>
    </submittedName>
</protein>
<gene>
    <name evidence="2" type="ORF">PG991_000156</name>
</gene>
<evidence type="ECO:0000313" key="2">
    <source>
        <dbReference type="EMBL" id="KAK8040368.1"/>
    </source>
</evidence>
<accession>A0ABR1T3Q9</accession>
<feature type="transmembrane region" description="Helical" evidence="1">
    <location>
        <begin position="101"/>
        <end position="121"/>
    </location>
</feature>
<proteinExistence type="predicted"/>
<dbReference type="Proteomes" id="UP001396898">
    <property type="component" value="Unassembled WGS sequence"/>
</dbReference>
<keyword evidence="3" id="KW-1185">Reference proteome</keyword>
<evidence type="ECO:0000313" key="3">
    <source>
        <dbReference type="Proteomes" id="UP001396898"/>
    </source>
</evidence>
<reference evidence="2 3" key="1">
    <citation type="submission" date="2023-01" db="EMBL/GenBank/DDBJ databases">
        <title>Analysis of 21 Apiospora genomes using comparative genomics revels a genus with tremendous synthesis potential of carbohydrate active enzymes and secondary metabolites.</title>
        <authorList>
            <person name="Sorensen T."/>
        </authorList>
    </citation>
    <scope>NUCLEOTIDE SEQUENCE [LARGE SCALE GENOMIC DNA]</scope>
    <source>
        <strain evidence="2 3">CBS 20057</strain>
    </source>
</reference>
<keyword evidence="1" id="KW-1133">Transmembrane helix</keyword>
<organism evidence="2 3">
    <name type="scientific">Apiospora marii</name>
    <dbReference type="NCBI Taxonomy" id="335849"/>
    <lineage>
        <taxon>Eukaryota</taxon>
        <taxon>Fungi</taxon>
        <taxon>Dikarya</taxon>
        <taxon>Ascomycota</taxon>
        <taxon>Pezizomycotina</taxon>
        <taxon>Sordariomycetes</taxon>
        <taxon>Xylariomycetidae</taxon>
        <taxon>Amphisphaeriales</taxon>
        <taxon>Apiosporaceae</taxon>
        <taxon>Apiospora</taxon>
    </lineage>
</organism>
<keyword evidence="1" id="KW-0812">Transmembrane</keyword>
<sequence length="183" mass="20740">MDKLTPFFETKVLSTFDAITDKPAQLETYLLKRIPGLEVETTFRVFPPAALIPSDPDARTISRFIPFFRFLSVASEMLFLAEEWGWVNNPLRPRDYLLPGLNAILGFLLSFTLSLVLNWAFQANSISFAIGLASRAKICGYREIIIPGKKLAWELFKYLFLFVLDRSVVQAMGGYEDAGKSPY</sequence>
<comment type="caution">
    <text evidence="2">The sequence shown here is derived from an EMBL/GenBank/DDBJ whole genome shotgun (WGS) entry which is preliminary data.</text>
</comment>
<dbReference type="EMBL" id="JAQQWI010000001">
    <property type="protein sequence ID" value="KAK8040368.1"/>
    <property type="molecule type" value="Genomic_DNA"/>
</dbReference>